<proteinExistence type="predicted"/>
<keyword evidence="2" id="KW-1185">Reference proteome</keyword>
<evidence type="ECO:0000313" key="1">
    <source>
        <dbReference type="EMBL" id="AIF84571.1"/>
    </source>
</evidence>
<dbReference type="GeneID" id="43502649"/>
<accession>A0A075MSL8</accession>
<gene>
    <name evidence="1" type="ORF">NTE_02522</name>
</gene>
<dbReference type="RefSeq" id="WP_158385484.1">
    <property type="nucleotide sequence ID" value="NZ_CP007174.1"/>
</dbReference>
<dbReference type="HOGENOM" id="CLU_3003274_0_0_2"/>
<name>A0A075MSL8_9ARCH</name>
<dbReference type="OrthoDB" id="373735at2157"/>
<evidence type="ECO:0000313" key="2">
    <source>
        <dbReference type="Proteomes" id="UP000028194"/>
    </source>
</evidence>
<organism evidence="1 2">
    <name type="scientific">Candidatus Nitrososphaera evergladensis SR1</name>
    <dbReference type="NCBI Taxonomy" id="1459636"/>
    <lineage>
        <taxon>Archaea</taxon>
        <taxon>Nitrososphaerota</taxon>
        <taxon>Nitrososphaeria</taxon>
        <taxon>Nitrososphaerales</taxon>
        <taxon>Nitrososphaeraceae</taxon>
        <taxon>Nitrososphaera</taxon>
    </lineage>
</organism>
<reference evidence="1 2" key="1">
    <citation type="journal article" date="2014" name="PLoS ONE">
        <title>Genome Sequence of Candidatus Nitrososphaera evergladensis from Group I.1b Enriched from Everglades Soil Reveals Novel Genomic Features of the Ammonia-Oxidizing Archaea.</title>
        <authorList>
            <person name="Zhalnina K.V."/>
            <person name="Dias R."/>
            <person name="Leonard M.T."/>
            <person name="Dorr de Quadros P."/>
            <person name="Camargo F.A."/>
            <person name="Drew J.C."/>
            <person name="Farmerie W.G."/>
            <person name="Daroub S.H."/>
            <person name="Triplett E.W."/>
        </authorList>
    </citation>
    <scope>NUCLEOTIDE SEQUENCE [LARGE SCALE GENOMIC DNA]</scope>
    <source>
        <strain evidence="1 2">SR1</strain>
    </source>
</reference>
<dbReference type="Proteomes" id="UP000028194">
    <property type="component" value="Chromosome"/>
</dbReference>
<sequence>MAATDLKRAPSEKKEVVKNLYVSGIPEEFIAMQLDIEIPVVIAILKEQGIYRHANEP</sequence>
<dbReference type="AlphaFoldDB" id="A0A075MSL8"/>
<protein>
    <submittedName>
        <fullName evidence="1">Uncharacterized protein</fullName>
    </submittedName>
</protein>
<dbReference type="EMBL" id="CP007174">
    <property type="protein sequence ID" value="AIF84571.1"/>
    <property type="molecule type" value="Genomic_DNA"/>
</dbReference>
<dbReference type="KEGG" id="nev:NTE_02522"/>